<proteinExistence type="predicted"/>
<feature type="non-terminal residue" evidence="3">
    <location>
        <position position="211"/>
    </location>
</feature>
<reference evidence="3" key="1">
    <citation type="submission" date="2015-11" db="EMBL/GenBank/DDBJ databases">
        <title>De novo transcriptome assembly of four potential Pierce s Disease insect vectors from Arizona vineyards.</title>
        <authorList>
            <person name="Tassone E.E."/>
        </authorList>
    </citation>
    <scope>NUCLEOTIDE SEQUENCE</scope>
</reference>
<dbReference type="AlphaFoldDB" id="A0A1B6GE74"/>
<dbReference type="PANTHER" id="PTHR44144:SF1">
    <property type="entry name" value="DNAJ HOMOLOG SUBFAMILY C MEMBER 9"/>
    <property type="match status" value="1"/>
</dbReference>
<dbReference type="PRINTS" id="PR00625">
    <property type="entry name" value="JDOMAIN"/>
</dbReference>
<dbReference type="GO" id="GO:0031072">
    <property type="term" value="F:heat shock protein binding"/>
    <property type="evidence" value="ECO:0007669"/>
    <property type="project" value="TreeGrafter"/>
</dbReference>
<keyword evidence="1" id="KW-0597">Phosphoprotein</keyword>
<feature type="non-terminal residue" evidence="3">
    <location>
        <position position="1"/>
    </location>
</feature>
<dbReference type="SUPFAM" id="SSF46565">
    <property type="entry name" value="Chaperone J-domain"/>
    <property type="match status" value="1"/>
</dbReference>
<gene>
    <name evidence="3" type="ORF">g.48563</name>
</gene>
<name>A0A1B6GE74_9HEMI</name>
<dbReference type="EMBL" id="GECZ01009035">
    <property type="protein sequence ID" value="JAS60734.1"/>
    <property type="molecule type" value="Transcribed_RNA"/>
</dbReference>
<dbReference type="InterPro" id="IPR056453">
    <property type="entry name" value="HTH_DNAJC9"/>
</dbReference>
<feature type="domain" description="J" evidence="2">
    <location>
        <begin position="9"/>
        <end position="76"/>
    </location>
</feature>
<accession>A0A1B6GE74</accession>
<dbReference type="CDD" id="cd06257">
    <property type="entry name" value="DnaJ"/>
    <property type="match status" value="1"/>
</dbReference>
<organism evidence="3">
    <name type="scientific">Cuerna arida</name>
    <dbReference type="NCBI Taxonomy" id="1464854"/>
    <lineage>
        <taxon>Eukaryota</taxon>
        <taxon>Metazoa</taxon>
        <taxon>Ecdysozoa</taxon>
        <taxon>Arthropoda</taxon>
        <taxon>Hexapoda</taxon>
        <taxon>Insecta</taxon>
        <taxon>Pterygota</taxon>
        <taxon>Neoptera</taxon>
        <taxon>Paraneoptera</taxon>
        <taxon>Hemiptera</taxon>
        <taxon>Auchenorrhyncha</taxon>
        <taxon>Membracoidea</taxon>
        <taxon>Cicadellidae</taxon>
        <taxon>Cicadellinae</taxon>
        <taxon>Proconiini</taxon>
        <taxon>Cuerna</taxon>
    </lineage>
</organism>
<dbReference type="InterPro" id="IPR001623">
    <property type="entry name" value="DnaJ_domain"/>
</dbReference>
<evidence type="ECO:0000259" key="2">
    <source>
        <dbReference type="PROSITE" id="PS50076"/>
    </source>
</evidence>
<dbReference type="GO" id="GO:0005634">
    <property type="term" value="C:nucleus"/>
    <property type="evidence" value="ECO:0007669"/>
    <property type="project" value="TreeGrafter"/>
</dbReference>
<dbReference type="GO" id="GO:0005737">
    <property type="term" value="C:cytoplasm"/>
    <property type="evidence" value="ECO:0007669"/>
    <property type="project" value="TreeGrafter"/>
</dbReference>
<dbReference type="PANTHER" id="PTHR44144">
    <property type="entry name" value="DNAJ HOMOLOG SUBFAMILY C MEMBER 9"/>
    <property type="match status" value="1"/>
</dbReference>
<dbReference type="InterPro" id="IPR052594">
    <property type="entry name" value="J_domain-containing_protein"/>
</dbReference>
<dbReference type="SMART" id="SM00271">
    <property type="entry name" value="DnaJ"/>
    <property type="match status" value="1"/>
</dbReference>
<protein>
    <recommendedName>
        <fullName evidence="2">J domain-containing protein</fullName>
    </recommendedName>
</protein>
<dbReference type="Gene3D" id="1.10.287.110">
    <property type="entry name" value="DnaJ domain"/>
    <property type="match status" value="1"/>
</dbReference>
<dbReference type="Pfam" id="PF00226">
    <property type="entry name" value="DnaJ"/>
    <property type="match status" value="1"/>
</dbReference>
<dbReference type="PROSITE" id="PS50076">
    <property type="entry name" value="DNAJ_2"/>
    <property type="match status" value="1"/>
</dbReference>
<dbReference type="Pfam" id="PF23302">
    <property type="entry name" value="HTH_DNAJC9"/>
    <property type="match status" value="1"/>
</dbReference>
<evidence type="ECO:0000313" key="3">
    <source>
        <dbReference type="EMBL" id="JAS60734.1"/>
    </source>
</evidence>
<dbReference type="FunFam" id="1.10.287.110:FF:000035">
    <property type="entry name" value="DnaJ homolog subfamily C member 9"/>
    <property type="match status" value="1"/>
</dbReference>
<dbReference type="InterPro" id="IPR036869">
    <property type="entry name" value="J_dom_sf"/>
</dbReference>
<sequence>CQKYFSKDDFYEILNIARSSSDKDVKKAYHKLSLIVHPDRVEAADKAEATEKFKILSKIYYILSDADKRKIYDENGYRDDDYVIEEDFDWITYWKTKFKKITVQDIDTCRDSYVNSPLEAADLKKAYLETEGDMDRILEFVPFTSCEDEPRLIAMVKQWIADGEVPHYEQFTDEPEAKRKRRHRKYEKEKKIVEDSKISDQDLYVALQEKQ</sequence>
<evidence type="ECO:0000256" key="1">
    <source>
        <dbReference type="ARBA" id="ARBA00022553"/>
    </source>
</evidence>